<dbReference type="EMBL" id="FNIE01000009">
    <property type="protein sequence ID" value="SDO39133.1"/>
    <property type="molecule type" value="Genomic_DNA"/>
</dbReference>
<dbReference type="InterPro" id="IPR005490">
    <property type="entry name" value="LD_TPept_cat_dom"/>
</dbReference>
<dbReference type="CDD" id="cd16913">
    <property type="entry name" value="YkuD_like"/>
    <property type="match status" value="1"/>
</dbReference>
<gene>
    <name evidence="1" type="ORF">SAMN05216259_109253</name>
</gene>
<keyword evidence="2" id="KW-1185">Reference proteome</keyword>
<dbReference type="RefSeq" id="WP_093786136.1">
    <property type="nucleotide sequence ID" value="NZ_FNIE01000009.1"/>
</dbReference>
<accession>A0A1H0J6I6</accession>
<evidence type="ECO:0000313" key="1">
    <source>
        <dbReference type="EMBL" id="SDO39133.1"/>
    </source>
</evidence>
<evidence type="ECO:0008006" key="3">
    <source>
        <dbReference type="Google" id="ProtNLM"/>
    </source>
</evidence>
<sequence length="175" mass="18095">MQIRSGILVGGVLGMALGTVGLLTAQASDAPLRPRHGAAHRAAAADGVDTADARALPAASGSGERVVYSLGRQRVWLVDERNRVRRTYPVVGGEVAPAVGTHRVFAREGAARADAGYRVTDLVLFASTGGANVGFCTPVDQPAPHRLGPAISEPAKDADALWQQAAIGTLVDVVR</sequence>
<name>A0A1H0J6I6_9ACTN</name>
<reference evidence="1 2" key="1">
    <citation type="submission" date="2016-10" db="EMBL/GenBank/DDBJ databases">
        <authorList>
            <person name="de Groot N.N."/>
        </authorList>
    </citation>
    <scope>NUCLEOTIDE SEQUENCE [LARGE SCALE GENOMIC DNA]</scope>
    <source>
        <strain evidence="1 2">CGMCC 4.2022</strain>
    </source>
</reference>
<dbReference type="Proteomes" id="UP000199341">
    <property type="component" value="Unassembled WGS sequence"/>
</dbReference>
<dbReference type="STRING" id="310781.SAMN05216259_109253"/>
<proteinExistence type="predicted"/>
<dbReference type="AlphaFoldDB" id="A0A1H0J6I6"/>
<protein>
    <recommendedName>
        <fullName evidence="3">L,D-transpeptidase</fullName>
    </recommendedName>
</protein>
<organism evidence="1 2">
    <name type="scientific">Actinacidiphila guanduensis</name>
    <dbReference type="NCBI Taxonomy" id="310781"/>
    <lineage>
        <taxon>Bacteria</taxon>
        <taxon>Bacillati</taxon>
        <taxon>Actinomycetota</taxon>
        <taxon>Actinomycetes</taxon>
        <taxon>Kitasatosporales</taxon>
        <taxon>Streptomycetaceae</taxon>
        <taxon>Actinacidiphila</taxon>
    </lineage>
</organism>
<dbReference type="OrthoDB" id="5242394at2"/>
<dbReference type="GO" id="GO:0016740">
    <property type="term" value="F:transferase activity"/>
    <property type="evidence" value="ECO:0007669"/>
    <property type="project" value="InterPro"/>
</dbReference>
<evidence type="ECO:0000313" key="2">
    <source>
        <dbReference type="Proteomes" id="UP000199341"/>
    </source>
</evidence>